<dbReference type="GO" id="GO:0005524">
    <property type="term" value="F:ATP binding"/>
    <property type="evidence" value="ECO:0007669"/>
    <property type="project" value="UniProtKB-UniRule"/>
</dbReference>
<feature type="domain" description="Protein kinase" evidence="12">
    <location>
        <begin position="54"/>
        <end position="332"/>
    </location>
</feature>
<accession>A0A4Y7QCW2</accession>
<dbReference type="PANTHER" id="PTHR24353">
    <property type="entry name" value="CYCLIC NUCLEOTIDE-DEPENDENT PROTEIN KINASE"/>
    <property type="match status" value="1"/>
</dbReference>
<dbReference type="PROSITE" id="PS00107">
    <property type="entry name" value="PROTEIN_KINASE_ATP"/>
    <property type="match status" value="1"/>
</dbReference>
<evidence type="ECO:0000256" key="4">
    <source>
        <dbReference type="ARBA" id="ARBA00022741"/>
    </source>
</evidence>
<dbReference type="PANTHER" id="PTHR24353:SF143">
    <property type="entry name" value="PROTEIN KINASE DOMAIN-CONTAINING PROTEIN"/>
    <property type="match status" value="1"/>
</dbReference>
<dbReference type="InterPro" id="IPR017441">
    <property type="entry name" value="Protein_kinase_ATP_BS"/>
</dbReference>
<keyword evidence="3" id="KW-0808">Transferase</keyword>
<evidence type="ECO:0000259" key="12">
    <source>
        <dbReference type="PROSITE" id="PS50011"/>
    </source>
</evidence>
<dbReference type="Pfam" id="PF00069">
    <property type="entry name" value="Pkinase"/>
    <property type="match status" value="1"/>
</dbReference>
<dbReference type="InterPro" id="IPR011009">
    <property type="entry name" value="Kinase-like_dom_sf"/>
</dbReference>
<keyword evidence="6 9" id="KW-0067">ATP-binding</keyword>
<dbReference type="PROSITE" id="PS50011">
    <property type="entry name" value="PROTEIN_KINASE_DOM"/>
    <property type="match status" value="1"/>
</dbReference>
<evidence type="ECO:0000256" key="1">
    <source>
        <dbReference type="ARBA" id="ARBA00012444"/>
    </source>
</evidence>
<dbReference type="SMART" id="SM00220">
    <property type="entry name" value="S_TKc"/>
    <property type="match status" value="1"/>
</dbReference>
<evidence type="ECO:0000256" key="8">
    <source>
        <dbReference type="ARBA" id="ARBA00047454"/>
    </source>
</evidence>
<dbReference type="EMBL" id="ML170165">
    <property type="protein sequence ID" value="TDL24932.1"/>
    <property type="molecule type" value="Genomic_DNA"/>
</dbReference>
<organism evidence="14 15">
    <name type="scientific">Rickenella mellea</name>
    <dbReference type="NCBI Taxonomy" id="50990"/>
    <lineage>
        <taxon>Eukaryota</taxon>
        <taxon>Fungi</taxon>
        <taxon>Dikarya</taxon>
        <taxon>Basidiomycota</taxon>
        <taxon>Agaricomycotina</taxon>
        <taxon>Agaricomycetes</taxon>
        <taxon>Hymenochaetales</taxon>
        <taxon>Rickenellaceae</taxon>
        <taxon>Rickenella</taxon>
    </lineage>
</organism>
<keyword evidence="5 14" id="KW-0418">Kinase</keyword>
<dbReference type="Gene3D" id="3.30.200.20">
    <property type="entry name" value="Phosphorylase Kinase, domain 1"/>
    <property type="match status" value="1"/>
</dbReference>
<dbReference type="OrthoDB" id="10252171at2759"/>
<dbReference type="Proteomes" id="UP000294933">
    <property type="component" value="Unassembled WGS sequence"/>
</dbReference>
<evidence type="ECO:0000256" key="10">
    <source>
        <dbReference type="RuleBase" id="RU000304"/>
    </source>
</evidence>
<dbReference type="InterPro" id="IPR000961">
    <property type="entry name" value="AGC-kinase_C"/>
</dbReference>
<comment type="catalytic activity">
    <reaction evidence="7">
        <text>L-threonyl-[protein] + ATP = O-phospho-L-threonyl-[protein] + ADP + H(+)</text>
        <dbReference type="Rhea" id="RHEA:46608"/>
        <dbReference type="Rhea" id="RHEA-COMP:11060"/>
        <dbReference type="Rhea" id="RHEA-COMP:11605"/>
        <dbReference type="ChEBI" id="CHEBI:15378"/>
        <dbReference type="ChEBI" id="CHEBI:30013"/>
        <dbReference type="ChEBI" id="CHEBI:30616"/>
        <dbReference type="ChEBI" id="CHEBI:61977"/>
        <dbReference type="ChEBI" id="CHEBI:456216"/>
        <dbReference type="EC" id="2.7.11.11"/>
    </reaction>
</comment>
<proteinExistence type="inferred from homology"/>
<evidence type="ECO:0000256" key="9">
    <source>
        <dbReference type="PROSITE-ProRule" id="PRU10141"/>
    </source>
</evidence>
<dbReference type="AlphaFoldDB" id="A0A4Y7QCW2"/>
<dbReference type="PROSITE" id="PS00108">
    <property type="entry name" value="PROTEIN_KINASE_ST"/>
    <property type="match status" value="1"/>
</dbReference>
<dbReference type="PROSITE" id="PS51285">
    <property type="entry name" value="AGC_KINASE_CTER"/>
    <property type="match status" value="1"/>
</dbReference>
<keyword evidence="15" id="KW-1185">Reference proteome</keyword>
<dbReference type="GO" id="GO:0005952">
    <property type="term" value="C:cAMP-dependent protein kinase complex"/>
    <property type="evidence" value="ECO:0007669"/>
    <property type="project" value="TreeGrafter"/>
</dbReference>
<dbReference type="SUPFAM" id="SSF56112">
    <property type="entry name" value="Protein kinase-like (PK-like)"/>
    <property type="match status" value="1"/>
</dbReference>
<dbReference type="EC" id="2.7.11.11" evidence="1"/>
<evidence type="ECO:0000256" key="11">
    <source>
        <dbReference type="SAM" id="MobiDB-lite"/>
    </source>
</evidence>
<sequence length="397" mass="45355">MAGQRAAKTNQRHPHVPKETIASRDKGKRKADKPAEERVLSKRTKFNPVSIRDFECLRTLGEGGFAKVLLVRPKLSGMVTRSKRENRLYAMKVLRQDIMSMSHRADFFAEMRTLSNLPWNPFIAGFVNTFHDEINMYLLLELIPYRHLLSRLFLAPKNTLESNTALFYTANIVCAIAFLHNHGVVHCDIKPENILIGADGYLALADFGMAKTEKNLTPRDVWAGYGTTMYRAIELQGGRNNPPDMRTAKCIDWWSLGCIVYEMHTGEPAWEGGEDDKVVMESILRGTKEMKWPTGEYIPTELRRFITSLLTPDPIDRLGVNGANEIKQHEWLSDYPWSTIMKRTAQAPWIPERRNITDVPHTRPLPRPDEVPSLDIVEPPRLYQFSDIAPRDEASSL</sequence>
<keyword evidence="2 10" id="KW-0723">Serine/threonine-protein kinase</keyword>
<evidence type="ECO:0000256" key="2">
    <source>
        <dbReference type="ARBA" id="ARBA00022527"/>
    </source>
</evidence>
<name>A0A4Y7QCW2_9AGAM</name>
<gene>
    <name evidence="14" type="ORF">BD410DRAFT_785673</name>
</gene>
<reference evidence="14 15" key="1">
    <citation type="submission" date="2018-06" db="EMBL/GenBank/DDBJ databases">
        <title>A transcriptomic atlas of mushroom development highlights an independent origin of complex multicellularity.</title>
        <authorList>
            <consortium name="DOE Joint Genome Institute"/>
            <person name="Krizsan K."/>
            <person name="Almasi E."/>
            <person name="Merenyi Z."/>
            <person name="Sahu N."/>
            <person name="Viragh M."/>
            <person name="Koszo T."/>
            <person name="Mondo S."/>
            <person name="Kiss B."/>
            <person name="Balint B."/>
            <person name="Kues U."/>
            <person name="Barry K."/>
            <person name="Hegedus J.C."/>
            <person name="Henrissat B."/>
            <person name="Johnson J."/>
            <person name="Lipzen A."/>
            <person name="Ohm R."/>
            <person name="Nagy I."/>
            <person name="Pangilinan J."/>
            <person name="Yan J."/>
            <person name="Xiong Y."/>
            <person name="Grigoriev I.V."/>
            <person name="Hibbett D.S."/>
            <person name="Nagy L.G."/>
        </authorList>
    </citation>
    <scope>NUCLEOTIDE SEQUENCE [LARGE SCALE GENOMIC DNA]</scope>
    <source>
        <strain evidence="14 15">SZMC22713</strain>
    </source>
</reference>
<evidence type="ECO:0000256" key="3">
    <source>
        <dbReference type="ARBA" id="ARBA00022679"/>
    </source>
</evidence>
<evidence type="ECO:0000256" key="7">
    <source>
        <dbReference type="ARBA" id="ARBA00047292"/>
    </source>
</evidence>
<comment type="catalytic activity">
    <reaction evidence="8">
        <text>L-seryl-[protein] + ATP = O-phospho-L-seryl-[protein] + ADP + H(+)</text>
        <dbReference type="Rhea" id="RHEA:17989"/>
        <dbReference type="Rhea" id="RHEA-COMP:9863"/>
        <dbReference type="Rhea" id="RHEA-COMP:11604"/>
        <dbReference type="ChEBI" id="CHEBI:15378"/>
        <dbReference type="ChEBI" id="CHEBI:29999"/>
        <dbReference type="ChEBI" id="CHEBI:30616"/>
        <dbReference type="ChEBI" id="CHEBI:83421"/>
        <dbReference type="ChEBI" id="CHEBI:456216"/>
        <dbReference type="EC" id="2.7.11.11"/>
    </reaction>
</comment>
<protein>
    <recommendedName>
        <fullName evidence="1">cAMP-dependent protein kinase</fullName>
        <ecNumber evidence="1">2.7.11.11</ecNumber>
    </recommendedName>
</protein>
<feature type="domain" description="AGC-kinase C-terminal" evidence="13">
    <location>
        <begin position="333"/>
        <end position="397"/>
    </location>
</feature>
<keyword evidence="4 9" id="KW-0547">Nucleotide-binding</keyword>
<dbReference type="InterPro" id="IPR008271">
    <property type="entry name" value="Ser/Thr_kinase_AS"/>
</dbReference>
<evidence type="ECO:0000259" key="13">
    <source>
        <dbReference type="PROSITE" id="PS51285"/>
    </source>
</evidence>
<feature type="binding site" evidence="9">
    <location>
        <position position="92"/>
    </location>
    <ligand>
        <name>ATP</name>
        <dbReference type="ChEBI" id="CHEBI:30616"/>
    </ligand>
</feature>
<evidence type="ECO:0000313" key="15">
    <source>
        <dbReference type="Proteomes" id="UP000294933"/>
    </source>
</evidence>
<dbReference type="InterPro" id="IPR000719">
    <property type="entry name" value="Prot_kinase_dom"/>
</dbReference>
<comment type="similarity">
    <text evidence="10">Belongs to the protein kinase superfamily.</text>
</comment>
<feature type="region of interest" description="Disordered" evidence="11">
    <location>
        <begin position="353"/>
        <end position="374"/>
    </location>
</feature>
<dbReference type="Gene3D" id="1.10.510.10">
    <property type="entry name" value="Transferase(Phosphotransferase) domain 1"/>
    <property type="match status" value="1"/>
</dbReference>
<evidence type="ECO:0000256" key="5">
    <source>
        <dbReference type="ARBA" id="ARBA00022777"/>
    </source>
</evidence>
<feature type="region of interest" description="Disordered" evidence="11">
    <location>
        <begin position="1"/>
        <end position="39"/>
    </location>
</feature>
<dbReference type="VEuPathDB" id="FungiDB:BD410DRAFT_785673"/>
<evidence type="ECO:0000313" key="14">
    <source>
        <dbReference type="EMBL" id="TDL24932.1"/>
    </source>
</evidence>
<evidence type="ECO:0000256" key="6">
    <source>
        <dbReference type="ARBA" id="ARBA00022840"/>
    </source>
</evidence>
<dbReference type="STRING" id="50990.A0A4Y7QCW2"/>
<feature type="compositionally biased region" description="Basic and acidic residues" evidence="11">
    <location>
        <begin position="16"/>
        <end position="25"/>
    </location>
</feature>
<dbReference type="GO" id="GO:0004691">
    <property type="term" value="F:cAMP-dependent protein kinase activity"/>
    <property type="evidence" value="ECO:0007669"/>
    <property type="project" value="UniProtKB-EC"/>
</dbReference>